<dbReference type="GO" id="GO:0003723">
    <property type="term" value="F:RNA binding"/>
    <property type="evidence" value="ECO:0007669"/>
    <property type="project" value="UniProtKB-KW"/>
</dbReference>
<dbReference type="PROSITE" id="PS50089">
    <property type="entry name" value="ZF_RING_2"/>
    <property type="match status" value="1"/>
</dbReference>
<dbReference type="Pfam" id="PF00097">
    <property type="entry name" value="zf-C3HC4"/>
    <property type="match status" value="1"/>
</dbReference>
<sequence length="751" mass="85679">MRSILKPHIEKIEKELTCFTCEELFTDPKILPCLHKFCLKCITLVLESGETQHFECPICKARIYVQDGDASKLPSSFYDNALLRLLQNMKNESFPLQKGLTECESCSKPESLVAFCPQCDGLICEECVTLHKAIKQLRKDHQPTMLDDFGQESVYSFVKNEMLCKEKSHEKNKLEYFCQEDSCKQSVCQKCAILYHQNHRMQILEEASEEFKRALQVDTNQVKQLREKYNEELEQSKTNLERIQCEIEVAKKEVHDTVQAIFKMAEDHESTICQALDDLLEDQKLANDDEQRDVNEELLKTQEFELYSKIIAERSLSLEIIESKEVLQHRSQTLLETPSILCNKPIQRNATVRYVTSPQVKKLFQDIGYIVVTVTAPTQCTIESLQDVRCGFVNEFNIITRNADGKVCPTRIESIDVRIKDVEGNEVEKKVSEEQTGKYRVSYKAEKVGRYEILVNIAGSPIKDSPHNAYSLDFTYVKKFGEEGHGQGQLHYPRSIALKENEEIAVSDGGNNRVQIFNLTGNFLREFGKKWMGEGKLFKPNGIVIIEDRIFVADQPESKGRIQEFDNNGTYVQTLYRPDKWFLPSGMCVNDDKNIAVCCEGNEIIGIKPSIKVFSKQGDLVHEFDTPDNNEQPRYITYGNGKYFVSYLNKSCVHVFDSNGVLLYSFGEKGKKDGQFDSVGGLAVYGPDMILVCDMNNHRVQLFTQEGQFIKSFGSHGSGVGQMYCPVDLVATNDGRVFVLQCGSKQVQLWH</sequence>
<dbReference type="GO" id="GO:0000932">
    <property type="term" value="C:P-body"/>
    <property type="evidence" value="ECO:0007669"/>
    <property type="project" value="UniProtKB-SubCell"/>
</dbReference>
<dbReference type="PANTHER" id="PTHR24104:SF25">
    <property type="entry name" value="PROTEIN LIN-41"/>
    <property type="match status" value="1"/>
</dbReference>
<evidence type="ECO:0000256" key="5">
    <source>
        <dbReference type="ARBA" id="ARBA00022833"/>
    </source>
</evidence>
<evidence type="ECO:0000256" key="4">
    <source>
        <dbReference type="ARBA" id="ARBA00022771"/>
    </source>
</evidence>
<feature type="coiled-coil region" evidence="9">
    <location>
        <begin position="208"/>
        <end position="260"/>
    </location>
</feature>
<organism evidence="12 13">
    <name type="scientific">Actinia tenebrosa</name>
    <name type="common">Australian red waratah sea anemone</name>
    <dbReference type="NCBI Taxonomy" id="6105"/>
    <lineage>
        <taxon>Eukaryota</taxon>
        <taxon>Metazoa</taxon>
        <taxon>Cnidaria</taxon>
        <taxon>Anthozoa</taxon>
        <taxon>Hexacorallia</taxon>
        <taxon>Actiniaria</taxon>
        <taxon>Actiniidae</taxon>
        <taxon>Actinia</taxon>
    </lineage>
</organism>
<dbReference type="SUPFAM" id="SSF81296">
    <property type="entry name" value="E set domains"/>
    <property type="match status" value="1"/>
</dbReference>
<gene>
    <name evidence="13" type="primary">LOC116302834</name>
</gene>
<evidence type="ECO:0000259" key="11">
    <source>
        <dbReference type="PROSITE" id="PS50119"/>
    </source>
</evidence>
<reference evidence="13" key="1">
    <citation type="submission" date="2025-08" db="UniProtKB">
        <authorList>
            <consortium name="RefSeq"/>
        </authorList>
    </citation>
    <scope>IDENTIFICATION</scope>
    <source>
        <tissue evidence="13">Tentacle</tissue>
    </source>
</reference>
<dbReference type="GO" id="GO:0000209">
    <property type="term" value="P:protein polyubiquitination"/>
    <property type="evidence" value="ECO:0007669"/>
    <property type="project" value="TreeGrafter"/>
</dbReference>
<keyword evidence="9" id="KW-0175">Coiled coil</keyword>
<dbReference type="InterPro" id="IPR001258">
    <property type="entry name" value="NHL_repeat"/>
</dbReference>
<feature type="repeat" description="Filamin" evidence="7">
    <location>
        <begin position="383"/>
        <end position="471"/>
    </location>
</feature>
<dbReference type="SUPFAM" id="SSF101898">
    <property type="entry name" value="NHL repeat"/>
    <property type="match status" value="1"/>
</dbReference>
<dbReference type="GO" id="GO:0043161">
    <property type="term" value="P:proteasome-mediated ubiquitin-dependent protein catabolic process"/>
    <property type="evidence" value="ECO:0007669"/>
    <property type="project" value="TreeGrafter"/>
</dbReference>
<dbReference type="Gene3D" id="2.120.10.30">
    <property type="entry name" value="TolB, C-terminal domain"/>
    <property type="match status" value="2"/>
</dbReference>
<dbReference type="InterPro" id="IPR011042">
    <property type="entry name" value="6-blade_b-propeller_TolB-like"/>
</dbReference>
<keyword evidence="5" id="KW-0862">Zinc</keyword>
<dbReference type="SUPFAM" id="SSF57850">
    <property type="entry name" value="RING/U-box"/>
    <property type="match status" value="1"/>
</dbReference>
<dbReference type="AlphaFoldDB" id="A0A6P8IM52"/>
<dbReference type="FunCoup" id="A0A6P8IM52">
    <property type="interactions" value="3765"/>
</dbReference>
<dbReference type="GO" id="GO:0008270">
    <property type="term" value="F:zinc ion binding"/>
    <property type="evidence" value="ECO:0007669"/>
    <property type="project" value="UniProtKB-KW"/>
</dbReference>
<name>A0A6P8IM52_ACTTE</name>
<dbReference type="KEGG" id="aten:116302834"/>
<dbReference type="InterPro" id="IPR017907">
    <property type="entry name" value="Znf_RING_CS"/>
</dbReference>
<dbReference type="PROSITE" id="PS00518">
    <property type="entry name" value="ZF_RING_1"/>
    <property type="match status" value="1"/>
</dbReference>
<dbReference type="InterPro" id="IPR001841">
    <property type="entry name" value="Znf_RING"/>
</dbReference>
<evidence type="ECO:0000256" key="9">
    <source>
        <dbReference type="SAM" id="Coils"/>
    </source>
</evidence>
<dbReference type="SMART" id="SM00336">
    <property type="entry name" value="BBOX"/>
    <property type="match status" value="2"/>
</dbReference>
<dbReference type="PROSITE" id="PS50194">
    <property type="entry name" value="FILAMIN_REPEAT"/>
    <property type="match status" value="1"/>
</dbReference>
<feature type="domain" description="RING-type" evidence="10">
    <location>
        <begin position="18"/>
        <end position="60"/>
    </location>
</feature>
<dbReference type="GO" id="GO:0061630">
    <property type="term" value="F:ubiquitin protein ligase activity"/>
    <property type="evidence" value="ECO:0007669"/>
    <property type="project" value="TreeGrafter"/>
</dbReference>
<evidence type="ECO:0000313" key="13">
    <source>
        <dbReference type="RefSeq" id="XP_031568081.1"/>
    </source>
</evidence>
<evidence type="ECO:0000256" key="2">
    <source>
        <dbReference type="ARBA" id="ARBA00022723"/>
    </source>
</evidence>
<dbReference type="InterPro" id="IPR013083">
    <property type="entry name" value="Znf_RING/FYVE/PHD"/>
</dbReference>
<dbReference type="InterPro" id="IPR013783">
    <property type="entry name" value="Ig-like_fold"/>
</dbReference>
<dbReference type="InterPro" id="IPR001298">
    <property type="entry name" value="Filamin/ABP280_rpt"/>
</dbReference>
<dbReference type="PROSITE" id="PS51125">
    <property type="entry name" value="NHL"/>
    <property type="match status" value="2"/>
</dbReference>
<dbReference type="InterPro" id="IPR000315">
    <property type="entry name" value="Znf_B-box"/>
</dbReference>
<dbReference type="SMART" id="SM00557">
    <property type="entry name" value="IG_FLMN"/>
    <property type="match status" value="1"/>
</dbReference>
<feature type="repeat" description="NHL" evidence="8">
    <location>
        <begin position="477"/>
        <end position="520"/>
    </location>
</feature>
<feature type="domain" description="B box-type" evidence="11">
    <location>
        <begin position="98"/>
        <end position="146"/>
    </location>
</feature>
<dbReference type="RefSeq" id="XP_031568081.1">
    <property type="nucleotide sequence ID" value="XM_031712221.1"/>
</dbReference>
<evidence type="ECO:0000256" key="6">
    <source>
        <dbReference type="PROSITE-ProRule" id="PRU00024"/>
    </source>
</evidence>
<dbReference type="SMART" id="SM00184">
    <property type="entry name" value="RING"/>
    <property type="match status" value="1"/>
</dbReference>
<protein>
    <submittedName>
        <fullName evidence="13">E3 ubiquitin-protein ligase TRIM71-like</fullName>
    </submittedName>
</protein>
<dbReference type="SUPFAM" id="SSF57845">
    <property type="entry name" value="B-box zinc-binding domain"/>
    <property type="match status" value="1"/>
</dbReference>
<dbReference type="Gene3D" id="3.30.40.10">
    <property type="entry name" value="Zinc/RING finger domain, C3HC4 (zinc finger)"/>
    <property type="match status" value="1"/>
</dbReference>
<dbReference type="Gene3D" id="3.30.160.60">
    <property type="entry name" value="Classic Zinc Finger"/>
    <property type="match status" value="1"/>
</dbReference>
<keyword evidence="2" id="KW-0479">Metal-binding</keyword>
<dbReference type="PROSITE" id="PS50119">
    <property type="entry name" value="ZF_BBOX"/>
    <property type="match status" value="1"/>
</dbReference>
<dbReference type="InterPro" id="IPR014756">
    <property type="entry name" value="Ig_E-set"/>
</dbReference>
<accession>A0A6P8IM52</accession>
<feature type="repeat" description="NHL" evidence="8">
    <location>
        <begin position="663"/>
        <end position="706"/>
    </location>
</feature>
<dbReference type="Gene3D" id="2.60.40.10">
    <property type="entry name" value="Immunoglobulins"/>
    <property type="match status" value="1"/>
</dbReference>
<dbReference type="OrthoDB" id="342730at2759"/>
<dbReference type="InterPro" id="IPR050952">
    <property type="entry name" value="TRIM-NHL_E3_ligases"/>
</dbReference>
<keyword evidence="4 6" id="KW-0863">Zinc-finger</keyword>
<evidence type="ECO:0000256" key="3">
    <source>
        <dbReference type="ARBA" id="ARBA00022737"/>
    </source>
</evidence>
<keyword evidence="3" id="KW-0677">Repeat</keyword>
<evidence type="ECO:0000256" key="8">
    <source>
        <dbReference type="PROSITE-ProRule" id="PRU00504"/>
    </source>
</evidence>
<dbReference type="Pfam" id="PF00630">
    <property type="entry name" value="Filamin"/>
    <property type="match status" value="1"/>
</dbReference>
<dbReference type="PANTHER" id="PTHR24104">
    <property type="entry name" value="E3 UBIQUITIN-PROTEIN LIGASE NHLRC1-RELATED"/>
    <property type="match status" value="1"/>
</dbReference>
<evidence type="ECO:0000256" key="7">
    <source>
        <dbReference type="PROSITE-ProRule" id="PRU00087"/>
    </source>
</evidence>
<dbReference type="InterPro" id="IPR017868">
    <property type="entry name" value="Filamin/ABP280_repeat-like"/>
</dbReference>
<keyword evidence="12" id="KW-1185">Reference proteome</keyword>
<proteinExistence type="inferred from homology"/>
<dbReference type="InterPro" id="IPR018957">
    <property type="entry name" value="Znf_C3HC4_RING-type"/>
</dbReference>
<evidence type="ECO:0000259" key="10">
    <source>
        <dbReference type="PROSITE" id="PS50089"/>
    </source>
</evidence>
<comment type="similarity">
    <text evidence="1">Belongs to the TRIM/RBCC family.</text>
</comment>
<dbReference type="Proteomes" id="UP000515163">
    <property type="component" value="Unplaced"/>
</dbReference>
<dbReference type="InParanoid" id="A0A6P8IM52"/>
<evidence type="ECO:0000313" key="12">
    <source>
        <dbReference type="Proteomes" id="UP000515163"/>
    </source>
</evidence>
<evidence type="ECO:0000256" key="1">
    <source>
        <dbReference type="ARBA" id="ARBA00008518"/>
    </source>
</evidence>
<dbReference type="GeneID" id="116302834"/>